<dbReference type="Gene3D" id="3.90.280.10">
    <property type="entry name" value="PEBP-like"/>
    <property type="match status" value="1"/>
</dbReference>
<dbReference type="NCBIfam" id="TIGR00481">
    <property type="entry name" value="YbhB/YbcL family Raf kinase inhibitor-like protein"/>
    <property type="match status" value="1"/>
</dbReference>
<reference evidence="1 2" key="1">
    <citation type="submission" date="2019-08" db="EMBL/GenBank/DDBJ databases">
        <authorList>
            <person name="Wang G."/>
            <person name="Xu Z."/>
        </authorList>
    </citation>
    <scope>NUCLEOTIDE SEQUENCE [LARGE SCALE GENOMIC DNA]</scope>
    <source>
        <strain evidence="1 2">ZX</strain>
    </source>
</reference>
<dbReference type="EMBL" id="VTOU01000003">
    <property type="protein sequence ID" value="TZG25778.1"/>
    <property type="molecule type" value="Genomic_DNA"/>
</dbReference>
<dbReference type="RefSeq" id="WP_149522584.1">
    <property type="nucleotide sequence ID" value="NZ_VTOU01000003.1"/>
</dbReference>
<comment type="caution">
    <text evidence="1">The sequence shown here is derived from an EMBL/GenBank/DDBJ whole genome shotgun (WGS) entry which is preliminary data.</text>
</comment>
<dbReference type="InterPro" id="IPR005247">
    <property type="entry name" value="YbhB_YbcL/LppC-like"/>
</dbReference>
<dbReference type="PANTHER" id="PTHR30289:SF1">
    <property type="entry name" value="PEBP (PHOSPHATIDYLETHANOLAMINE-BINDING PROTEIN) FAMILY PROTEIN"/>
    <property type="match status" value="1"/>
</dbReference>
<dbReference type="PANTHER" id="PTHR30289">
    <property type="entry name" value="UNCHARACTERIZED PROTEIN YBCL-RELATED"/>
    <property type="match status" value="1"/>
</dbReference>
<dbReference type="CDD" id="cd00865">
    <property type="entry name" value="PEBP_bact_arch"/>
    <property type="match status" value="1"/>
</dbReference>
<evidence type="ECO:0000313" key="1">
    <source>
        <dbReference type="EMBL" id="TZG25778.1"/>
    </source>
</evidence>
<organism evidence="1 2">
    <name type="scientific">Sphingomonas montanisoli</name>
    <dbReference type="NCBI Taxonomy" id="2606412"/>
    <lineage>
        <taxon>Bacteria</taxon>
        <taxon>Pseudomonadati</taxon>
        <taxon>Pseudomonadota</taxon>
        <taxon>Alphaproteobacteria</taxon>
        <taxon>Sphingomonadales</taxon>
        <taxon>Sphingomonadaceae</taxon>
        <taxon>Sphingomonas</taxon>
    </lineage>
</organism>
<dbReference type="Proteomes" id="UP000322077">
    <property type="component" value="Unassembled WGS sequence"/>
</dbReference>
<sequence>MLEHVPHWLGQLLSPLRAGHEKLLAARPDLAVRGVVELMSPAFAHGARLPERFTADGAGVSPPLVWGELPEGTAGLALIVEDPDAPLPNPLVHALVWNLPPDTGRLAEGAIVADGDGGADGRDVGRTSYGREGWLPPDPPTGHGSHDYVFQIFALSEVVPLAPNPGRGDLAEAIAGRILAAGILIGTYQRGDAAPAFVAGSPGPALAG</sequence>
<evidence type="ECO:0000313" key="2">
    <source>
        <dbReference type="Proteomes" id="UP000322077"/>
    </source>
</evidence>
<keyword evidence="2" id="KW-1185">Reference proteome</keyword>
<dbReference type="Pfam" id="PF01161">
    <property type="entry name" value="PBP"/>
    <property type="match status" value="1"/>
</dbReference>
<accession>A0A5D9C1N6</accession>
<name>A0A5D9C1N6_9SPHN</name>
<dbReference type="AlphaFoldDB" id="A0A5D9C1N6"/>
<dbReference type="SUPFAM" id="SSF49777">
    <property type="entry name" value="PEBP-like"/>
    <property type="match status" value="1"/>
</dbReference>
<proteinExistence type="predicted"/>
<dbReference type="InterPro" id="IPR008914">
    <property type="entry name" value="PEBP"/>
</dbReference>
<dbReference type="InterPro" id="IPR036610">
    <property type="entry name" value="PEBP-like_sf"/>
</dbReference>
<protein>
    <submittedName>
        <fullName evidence="1">YbhB/YbcL family Raf kinase inhibitor-like protein</fullName>
    </submittedName>
</protein>
<gene>
    <name evidence="1" type="ORF">FYJ91_12340</name>
</gene>